<evidence type="ECO:0000313" key="1">
    <source>
        <dbReference type="EMBL" id="GAH12994.1"/>
    </source>
</evidence>
<name>X1E756_9ZZZZ</name>
<comment type="caution">
    <text evidence="1">The sequence shown here is derived from an EMBL/GenBank/DDBJ whole genome shotgun (WGS) entry which is preliminary data.</text>
</comment>
<dbReference type="AlphaFoldDB" id="X1E756"/>
<accession>X1E756</accession>
<proteinExistence type="predicted"/>
<organism evidence="1">
    <name type="scientific">marine sediment metagenome</name>
    <dbReference type="NCBI Taxonomy" id="412755"/>
    <lineage>
        <taxon>unclassified sequences</taxon>
        <taxon>metagenomes</taxon>
        <taxon>ecological metagenomes</taxon>
    </lineage>
</organism>
<gene>
    <name evidence="1" type="ORF">S01H4_58190</name>
</gene>
<reference evidence="1" key="1">
    <citation type="journal article" date="2014" name="Front. Microbiol.">
        <title>High frequency of phylogenetically diverse reductive dehalogenase-homologous genes in deep subseafloor sedimentary metagenomes.</title>
        <authorList>
            <person name="Kawai M."/>
            <person name="Futagami T."/>
            <person name="Toyoda A."/>
            <person name="Takaki Y."/>
            <person name="Nishi S."/>
            <person name="Hori S."/>
            <person name="Arai W."/>
            <person name="Tsubouchi T."/>
            <person name="Morono Y."/>
            <person name="Uchiyama I."/>
            <person name="Ito T."/>
            <person name="Fujiyama A."/>
            <person name="Inagaki F."/>
            <person name="Takami H."/>
        </authorList>
    </citation>
    <scope>NUCLEOTIDE SEQUENCE</scope>
    <source>
        <strain evidence="1">Expedition CK06-06</strain>
    </source>
</reference>
<protein>
    <submittedName>
        <fullName evidence="1">Uncharacterized protein</fullName>
    </submittedName>
</protein>
<dbReference type="EMBL" id="BART01033962">
    <property type="protein sequence ID" value="GAH12994.1"/>
    <property type="molecule type" value="Genomic_DNA"/>
</dbReference>
<sequence length="48" mass="5094">GLCGSIIMQVGMIRMPPPKPTIDAIVPIPRPKKIARKANSSPSGNIIE</sequence>
<feature type="non-terminal residue" evidence="1">
    <location>
        <position position="1"/>
    </location>
</feature>